<dbReference type="Proteomes" id="UP000194440">
    <property type="component" value="Chromosome"/>
</dbReference>
<evidence type="ECO:0000313" key="2">
    <source>
        <dbReference type="Proteomes" id="UP000194440"/>
    </source>
</evidence>
<reference evidence="1" key="1">
    <citation type="submission" date="2017-05" db="EMBL/GenBank/DDBJ databases">
        <title>Polyphasic characterization of four soil-derived phenanthrene-degrading Acidovorax strains and proposal of Acidovorax phenanthrenivorans sp. nov.</title>
        <authorList>
            <person name="Singleton D."/>
            <person name="Lee J."/>
            <person name="Dickey A.N."/>
            <person name="Stroud A."/>
            <person name="Scholl E.H."/>
            <person name="Wright F.A."/>
            <person name="Aitken M.D."/>
        </authorList>
    </citation>
    <scope>NUCLEOTIDE SEQUENCE</scope>
    <source>
        <strain evidence="1">P4</strain>
    </source>
</reference>
<protein>
    <submittedName>
        <fullName evidence="1">Uncharacterized protein</fullName>
    </submittedName>
</protein>
<dbReference type="KEGG" id="acis:CBP35_08850"/>
<proteinExistence type="predicted"/>
<evidence type="ECO:0000313" key="1">
    <source>
        <dbReference type="EMBL" id="ART59148.1"/>
    </source>
</evidence>
<dbReference type="Gene3D" id="1.10.238.160">
    <property type="match status" value="1"/>
</dbReference>
<dbReference type="Pfam" id="PF05930">
    <property type="entry name" value="Phage_AlpA"/>
    <property type="match status" value="1"/>
</dbReference>
<dbReference type="OrthoDB" id="9182156at2"/>
<gene>
    <name evidence="1" type="ORF">CBP36_10075</name>
</gene>
<name>A0A240UCD6_9BURK</name>
<dbReference type="InterPro" id="IPR010260">
    <property type="entry name" value="AlpA"/>
</dbReference>
<dbReference type="EMBL" id="CP021366">
    <property type="protein sequence ID" value="ART59148.1"/>
    <property type="molecule type" value="Genomic_DNA"/>
</dbReference>
<keyword evidence="2" id="KW-1185">Reference proteome</keyword>
<dbReference type="RefSeq" id="WP_086927324.1">
    <property type="nucleotide sequence ID" value="NZ_CP021362.1"/>
</dbReference>
<accession>A0A240UCD6</accession>
<dbReference type="KEGG" id="acip:CBP36_10075"/>
<organism evidence="1 2">
    <name type="scientific">Acidovorax carolinensis</name>
    <dbReference type="NCBI Taxonomy" id="553814"/>
    <lineage>
        <taxon>Bacteria</taxon>
        <taxon>Pseudomonadati</taxon>
        <taxon>Pseudomonadota</taxon>
        <taxon>Betaproteobacteria</taxon>
        <taxon>Burkholderiales</taxon>
        <taxon>Comamonadaceae</taxon>
        <taxon>Acidovorax</taxon>
    </lineage>
</organism>
<sequence>MTTTVVIDPLLRLGQVLAVFPVSRSAWYSGVKAGVYPPPLKLGPRAAAWRSSTIQRLIESLPGGSIDDTV</sequence>
<dbReference type="AlphaFoldDB" id="A0A240UCD6"/>